<dbReference type="AlphaFoldDB" id="A0A0G4GZ32"/>
<dbReference type="VEuPathDB" id="CryptoDB:Vbra_19132"/>
<dbReference type="Proteomes" id="UP000041254">
    <property type="component" value="Unassembled WGS sequence"/>
</dbReference>
<accession>A0A0G4GZ32</accession>
<keyword evidence="3" id="KW-1185">Reference proteome</keyword>
<dbReference type="InParanoid" id="A0A0G4GZ32"/>
<protein>
    <submittedName>
        <fullName evidence="2">Uncharacterized protein</fullName>
    </submittedName>
</protein>
<gene>
    <name evidence="2" type="ORF">Vbra_19132</name>
</gene>
<evidence type="ECO:0000313" key="3">
    <source>
        <dbReference type="Proteomes" id="UP000041254"/>
    </source>
</evidence>
<proteinExistence type="predicted"/>
<evidence type="ECO:0000256" key="1">
    <source>
        <dbReference type="SAM" id="MobiDB-lite"/>
    </source>
</evidence>
<sequence length="104" mass="11372">MMLSAVIGRDDHRYSRLMTNDTTQGQGITVDYRGDSGNLNAADASDCRYVIVSGFRLNETVAGYLSMGHGTIDLFTTEAPAADRSQPLAQRYPESVSAARRVLR</sequence>
<reference evidence="2 3" key="1">
    <citation type="submission" date="2014-11" db="EMBL/GenBank/DDBJ databases">
        <authorList>
            <person name="Zhu J."/>
            <person name="Qi W."/>
            <person name="Song R."/>
        </authorList>
    </citation>
    <scope>NUCLEOTIDE SEQUENCE [LARGE SCALE GENOMIC DNA]</scope>
</reference>
<name>A0A0G4GZ32_VITBC</name>
<evidence type="ECO:0000313" key="2">
    <source>
        <dbReference type="EMBL" id="CEM36473.1"/>
    </source>
</evidence>
<dbReference type="EMBL" id="CDMY01000894">
    <property type="protein sequence ID" value="CEM36473.1"/>
    <property type="molecule type" value="Genomic_DNA"/>
</dbReference>
<organism evidence="2 3">
    <name type="scientific">Vitrella brassicaformis (strain CCMP3155)</name>
    <dbReference type="NCBI Taxonomy" id="1169540"/>
    <lineage>
        <taxon>Eukaryota</taxon>
        <taxon>Sar</taxon>
        <taxon>Alveolata</taxon>
        <taxon>Colpodellida</taxon>
        <taxon>Vitrellaceae</taxon>
        <taxon>Vitrella</taxon>
    </lineage>
</organism>
<dbReference type="PhylomeDB" id="A0A0G4GZ32"/>
<feature type="region of interest" description="Disordered" evidence="1">
    <location>
        <begin position="83"/>
        <end position="104"/>
    </location>
</feature>